<dbReference type="InterPro" id="IPR047769">
    <property type="entry name" value="MFS_ArsJ"/>
</dbReference>
<feature type="transmembrane region" description="Helical" evidence="1">
    <location>
        <begin position="156"/>
        <end position="177"/>
    </location>
</feature>
<name>A0A835XF53_9CHLO</name>
<dbReference type="PANTHER" id="PTHR23547">
    <property type="entry name" value="MAJOR FACILITATOR SUPERFAMILY DOMAIN, GENERAL SUBSTRATE TRANSPORTER"/>
    <property type="match status" value="1"/>
</dbReference>
<proteinExistence type="predicted"/>
<dbReference type="PANTHER" id="PTHR23547:SF1">
    <property type="entry name" value="MAJOR FACILITATOR SUPERFAMILY MFS_1"/>
    <property type="match status" value="1"/>
</dbReference>
<feature type="transmembrane region" description="Helical" evidence="1">
    <location>
        <begin position="89"/>
        <end position="107"/>
    </location>
</feature>
<comment type="caution">
    <text evidence="3">The sequence shown here is derived from an EMBL/GenBank/DDBJ whole genome shotgun (WGS) entry which is preliminary data.</text>
</comment>
<keyword evidence="1" id="KW-0812">Transmembrane</keyword>
<keyword evidence="1" id="KW-0472">Membrane</keyword>
<dbReference type="OrthoDB" id="196955at2759"/>
<evidence type="ECO:0000313" key="4">
    <source>
        <dbReference type="Proteomes" id="UP000612055"/>
    </source>
</evidence>
<dbReference type="AlphaFoldDB" id="A0A835XF53"/>
<evidence type="ECO:0000256" key="2">
    <source>
        <dbReference type="SAM" id="SignalP"/>
    </source>
</evidence>
<feature type="chain" id="PRO_5033009423" evidence="2">
    <location>
        <begin position="20"/>
        <end position="184"/>
    </location>
</feature>
<feature type="signal peptide" evidence="2">
    <location>
        <begin position="1"/>
        <end position="19"/>
    </location>
</feature>
<keyword evidence="1" id="KW-1133">Transmembrane helix</keyword>
<dbReference type="Proteomes" id="UP000612055">
    <property type="component" value="Unassembled WGS sequence"/>
</dbReference>
<protein>
    <submittedName>
        <fullName evidence="3">Uncharacterized protein</fullName>
    </submittedName>
</protein>
<organism evidence="3 4">
    <name type="scientific">Edaphochlamys debaryana</name>
    <dbReference type="NCBI Taxonomy" id="47281"/>
    <lineage>
        <taxon>Eukaryota</taxon>
        <taxon>Viridiplantae</taxon>
        <taxon>Chlorophyta</taxon>
        <taxon>core chlorophytes</taxon>
        <taxon>Chlorophyceae</taxon>
        <taxon>CS clade</taxon>
        <taxon>Chlamydomonadales</taxon>
        <taxon>Chlamydomonadales incertae sedis</taxon>
        <taxon>Edaphochlamys</taxon>
    </lineage>
</organism>
<accession>A0A835XF53</accession>
<keyword evidence="4" id="KW-1185">Reference proteome</keyword>
<dbReference type="EMBL" id="JAEHOE010000476">
    <property type="protein sequence ID" value="KAG2481837.1"/>
    <property type="molecule type" value="Genomic_DNA"/>
</dbReference>
<feature type="non-terminal residue" evidence="3">
    <location>
        <position position="184"/>
    </location>
</feature>
<gene>
    <name evidence="3" type="ORF">HYH03_019200</name>
</gene>
<reference evidence="3" key="1">
    <citation type="journal article" date="2020" name="bioRxiv">
        <title>Comparative genomics of Chlamydomonas.</title>
        <authorList>
            <person name="Craig R.J."/>
            <person name="Hasan A.R."/>
            <person name="Ness R.W."/>
            <person name="Keightley P.D."/>
        </authorList>
    </citation>
    <scope>NUCLEOTIDE SEQUENCE</scope>
    <source>
        <strain evidence="3">CCAP 11/70</strain>
    </source>
</reference>
<sequence>MAWGLPWLCAVSWDTSTLAQMLCGIAKDLTKLGGKTVTKLVTPDEKQSSLFKLVSFITGMKNSLKGIGYFIGAAAVSFNYFFALGLLELLILLAIPWAAVGLSTQLGRARKENLTLRKIFEQPYNINVLSISRYFLFGSRDMWFEVPLPFFLRNTVYVAVLWNIVLVFTRLFMGIMLQATDIFT</sequence>
<evidence type="ECO:0000256" key="1">
    <source>
        <dbReference type="SAM" id="Phobius"/>
    </source>
</evidence>
<keyword evidence="2" id="KW-0732">Signal</keyword>
<evidence type="ECO:0000313" key="3">
    <source>
        <dbReference type="EMBL" id="KAG2481837.1"/>
    </source>
</evidence>